<evidence type="ECO:0000256" key="1">
    <source>
        <dbReference type="SAM" id="Phobius"/>
    </source>
</evidence>
<reference evidence="2 3" key="1">
    <citation type="submission" date="2016-04" db="EMBL/GenBank/DDBJ databases">
        <authorList>
            <person name="Evans L.H."/>
            <person name="Alamgir A."/>
            <person name="Owens N."/>
            <person name="Weber N.D."/>
            <person name="Virtaneva K."/>
            <person name="Barbian K."/>
            <person name="Babar A."/>
            <person name="Rosenke K."/>
        </authorList>
    </citation>
    <scope>NUCLEOTIDE SEQUENCE [LARGE SCALE GENOMIC DNA]</scope>
    <source>
        <strain evidence="2">NIES-2108</strain>
    </source>
</reference>
<evidence type="ECO:0000313" key="2">
    <source>
        <dbReference type="EMBL" id="RCJ40441.1"/>
    </source>
</evidence>
<keyword evidence="1" id="KW-0812">Transmembrane</keyword>
<protein>
    <submittedName>
        <fullName evidence="2">Uncharacterized protein</fullName>
    </submittedName>
</protein>
<gene>
    <name evidence="2" type="ORF">A6769_03525</name>
</gene>
<proteinExistence type="predicted"/>
<dbReference type="AlphaFoldDB" id="A0A367RX62"/>
<dbReference type="Proteomes" id="UP000252085">
    <property type="component" value="Unassembled WGS sequence"/>
</dbReference>
<accession>A0A367RX62</accession>
<name>A0A367RX62_NOSPU</name>
<organism evidence="2 3">
    <name type="scientific">Nostoc punctiforme NIES-2108</name>
    <dbReference type="NCBI Taxonomy" id="1356359"/>
    <lineage>
        <taxon>Bacteria</taxon>
        <taxon>Bacillati</taxon>
        <taxon>Cyanobacteriota</taxon>
        <taxon>Cyanophyceae</taxon>
        <taxon>Nostocales</taxon>
        <taxon>Nostocaceae</taxon>
        <taxon>Nostoc</taxon>
    </lineage>
</organism>
<dbReference type="EMBL" id="LXQE01000075">
    <property type="protein sequence ID" value="RCJ40441.1"/>
    <property type="molecule type" value="Genomic_DNA"/>
</dbReference>
<comment type="caution">
    <text evidence="2">The sequence shown here is derived from an EMBL/GenBank/DDBJ whole genome shotgun (WGS) entry which is preliminary data.</text>
</comment>
<feature type="transmembrane region" description="Helical" evidence="1">
    <location>
        <begin position="20"/>
        <end position="40"/>
    </location>
</feature>
<keyword evidence="1" id="KW-0472">Membrane</keyword>
<evidence type="ECO:0000313" key="3">
    <source>
        <dbReference type="Proteomes" id="UP000252085"/>
    </source>
</evidence>
<keyword evidence="1" id="KW-1133">Transmembrane helix</keyword>
<sequence>MPPTNQQSSTKPASNLDLFPIPQSFLLQIGTASILLLLIAGKTTVRALEAIGEASEELFRGDRLPNLDFPLDFPDEHEINQDEKIYTK</sequence>